<reference evidence="8" key="1">
    <citation type="submission" date="2017-09" db="EMBL/GenBank/DDBJ databases">
        <title>Depth-based differentiation of microbial function through sediment-hosted aquifers and enrichment of novel symbionts in the deep terrestrial subsurface.</title>
        <authorList>
            <person name="Probst A.J."/>
            <person name="Ladd B."/>
            <person name="Jarett J.K."/>
            <person name="Geller-Mcgrath D.E."/>
            <person name="Sieber C.M.K."/>
            <person name="Emerson J.B."/>
            <person name="Anantharaman K."/>
            <person name="Thomas B.C."/>
            <person name="Malmstrom R."/>
            <person name="Stieglmeier M."/>
            <person name="Klingl A."/>
            <person name="Woyke T."/>
            <person name="Ryan C.M."/>
            <person name="Banfield J.F."/>
        </authorList>
    </citation>
    <scope>NUCLEOTIDE SEQUENCE [LARGE SCALE GENOMIC DNA]</scope>
</reference>
<dbReference type="SMART" id="SM01387">
    <property type="entry name" value="Ribosomal_S15"/>
    <property type="match status" value="1"/>
</dbReference>
<evidence type="ECO:0000313" key="8">
    <source>
        <dbReference type="Proteomes" id="UP000231414"/>
    </source>
</evidence>
<accession>A0A2H0X865</accession>
<dbReference type="EMBL" id="PEYW01000008">
    <property type="protein sequence ID" value="PIS21025.1"/>
    <property type="molecule type" value="Genomic_DNA"/>
</dbReference>
<dbReference type="GO" id="GO:0022627">
    <property type="term" value="C:cytosolic small ribosomal subunit"/>
    <property type="evidence" value="ECO:0007669"/>
    <property type="project" value="TreeGrafter"/>
</dbReference>
<comment type="function">
    <text evidence="4">Forms an intersubunit bridge (bridge B4) with the 23S rRNA of the 50S subunit in the ribosome.</text>
</comment>
<comment type="function">
    <text evidence="4 6">One of the primary rRNA binding proteins, it binds directly to 16S rRNA where it helps nucleate assembly of the platform of the 30S subunit by binding and bridging several RNA helices of the 16S rRNA.</text>
</comment>
<evidence type="ECO:0000256" key="2">
    <source>
        <dbReference type="ARBA" id="ARBA00023274"/>
    </source>
</evidence>
<protein>
    <recommendedName>
        <fullName evidence="4">Small ribosomal subunit protein uS15</fullName>
    </recommendedName>
</protein>
<comment type="subunit">
    <text evidence="3 4">Part of the 30S ribosomal subunit. Forms a bridge to the 50S subunit in the 70S ribosome, contacting the 23S rRNA.</text>
</comment>
<dbReference type="SUPFAM" id="SSF47060">
    <property type="entry name" value="S15/NS1 RNA-binding domain"/>
    <property type="match status" value="1"/>
</dbReference>
<dbReference type="InterPro" id="IPR005290">
    <property type="entry name" value="Ribosomal_uS15_bac-type"/>
</dbReference>
<dbReference type="GO" id="GO:0006412">
    <property type="term" value="P:translation"/>
    <property type="evidence" value="ECO:0007669"/>
    <property type="project" value="UniProtKB-UniRule"/>
</dbReference>
<sequence length="89" mass="10060">MSLDKKTKASVIKQFQISGTDTGSPEVQVALLSSKIGRLADHLKQHRKDNHSRRGLLQMLSKRRRLLLFLCGQDESRYKNLIGKVGLSK</sequence>
<dbReference type="FunFam" id="1.10.287.10:FF:000002">
    <property type="entry name" value="30S ribosomal protein S15"/>
    <property type="match status" value="1"/>
</dbReference>
<dbReference type="Pfam" id="PF00312">
    <property type="entry name" value="Ribosomal_S15"/>
    <property type="match status" value="1"/>
</dbReference>
<dbReference type="Gene3D" id="6.10.250.3130">
    <property type="match status" value="1"/>
</dbReference>
<organism evidence="7 8">
    <name type="scientific">candidate division WWE3 bacterium CG08_land_8_20_14_0_20_43_13</name>
    <dbReference type="NCBI Taxonomy" id="1975087"/>
    <lineage>
        <taxon>Bacteria</taxon>
        <taxon>Katanobacteria</taxon>
    </lineage>
</organism>
<dbReference type="PROSITE" id="PS00362">
    <property type="entry name" value="RIBOSOMAL_S15"/>
    <property type="match status" value="1"/>
</dbReference>
<evidence type="ECO:0000313" key="7">
    <source>
        <dbReference type="EMBL" id="PIS21025.1"/>
    </source>
</evidence>
<proteinExistence type="inferred from homology"/>
<dbReference type="AlphaFoldDB" id="A0A2H0X865"/>
<dbReference type="GO" id="GO:0019843">
    <property type="term" value="F:rRNA binding"/>
    <property type="evidence" value="ECO:0007669"/>
    <property type="project" value="UniProtKB-UniRule"/>
</dbReference>
<keyword evidence="4 6" id="KW-0699">rRNA-binding</keyword>
<dbReference type="GO" id="GO:0003735">
    <property type="term" value="F:structural constituent of ribosome"/>
    <property type="evidence" value="ECO:0007669"/>
    <property type="project" value="InterPro"/>
</dbReference>
<dbReference type="InterPro" id="IPR000589">
    <property type="entry name" value="Ribosomal_uS15"/>
</dbReference>
<evidence type="ECO:0000256" key="6">
    <source>
        <dbReference type="RuleBase" id="RU004524"/>
    </source>
</evidence>
<evidence type="ECO:0000256" key="3">
    <source>
        <dbReference type="ARBA" id="ARBA00064542"/>
    </source>
</evidence>
<comment type="similarity">
    <text evidence="4 5">Belongs to the universal ribosomal protein uS15 family.</text>
</comment>
<comment type="caution">
    <text evidence="7">The sequence shown here is derived from an EMBL/GenBank/DDBJ whole genome shotgun (WGS) entry which is preliminary data.</text>
</comment>
<dbReference type="NCBIfam" id="TIGR00952">
    <property type="entry name" value="S15_bact"/>
    <property type="match status" value="1"/>
</dbReference>
<evidence type="ECO:0000256" key="1">
    <source>
        <dbReference type="ARBA" id="ARBA00022980"/>
    </source>
</evidence>
<keyword evidence="4 6" id="KW-0694">RNA-binding</keyword>
<dbReference type="PANTHER" id="PTHR23321">
    <property type="entry name" value="RIBOSOMAL PROTEIN S15, BACTERIAL AND ORGANELLAR"/>
    <property type="match status" value="1"/>
</dbReference>
<dbReference type="Proteomes" id="UP000231414">
    <property type="component" value="Unassembled WGS sequence"/>
</dbReference>
<name>A0A2H0X865_UNCKA</name>
<evidence type="ECO:0000256" key="5">
    <source>
        <dbReference type="RuleBase" id="RU003919"/>
    </source>
</evidence>
<gene>
    <name evidence="4" type="primary">rpsO</name>
    <name evidence="7" type="ORF">COT52_00750</name>
</gene>
<evidence type="ECO:0000256" key="4">
    <source>
        <dbReference type="HAMAP-Rule" id="MF_01343"/>
    </source>
</evidence>
<keyword evidence="1 4" id="KW-0689">Ribosomal protein</keyword>
<dbReference type="PANTHER" id="PTHR23321:SF26">
    <property type="entry name" value="SMALL RIBOSOMAL SUBUNIT PROTEIN US15M"/>
    <property type="match status" value="1"/>
</dbReference>
<dbReference type="HAMAP" id="MF_01343_B">
    <property type="entry name" value="Ribosomal_uS15_B"/>
    <property type="match status" value="1"/>
</dbReference>
<dbReference type="Gene3D" id="1.10.287.10">
    <property type="entry name" value="S15/NS1, RNA-binding"/>
    <property type="match status" value="1"/>
</dbReference>
<keyword evidence="2 4" id="KW-0687">Ribonucleoprotein</keyword>
<dbReference type="CDD" id="cd00353">
    <property type="entry name" value="Ribosomal_S15p_S13e"/>
    <property type="match status" value="1"/>
</dbReference>
<dbReference type="InterPro" id="IPR009068">
    <property type="entry name" value="uS15_NS1_RNA-bd_sf"/>
</dbReference>